<organism evidence="3 4">
    <name type="scientific">Rhodotorula toruloides</name>
    <name type="common">Yeast</name>
    <name type="synonym">Rhodosporidium toruloides</name>
    <dbReference type="NCBI Taxonomy" id="5286"/>
    <lineage>
        <taxon>Eukaryota</taxon>
        <taxon>Fungi</taxon>
        <taxon>Dikarya</taxon>
        <taxon>Basidiomycota</taxon>
        <taxon>Pucciniomycotina</taxon>
        <taxon>Microbotryomycetes</taxon>
        <taxon>Sporidiobolales</taxon>
        <taxon>Sporidiobolaceae</taxon>
        <taxon>Rhodotorula</taxon>
    </lineage>
</organism>
<comment type="caution">
    <text evidence="3">The sequence shown here is derived from an EMBL/GenBank/DDBJ whole genome shotgun (WGS) entry which is preliminary data.</text>
</comment>
<name>A0A511KAU4_RHOTO</name>
<feature type="compositionally biased region" description="Low complexity" evidence="1">
    <location>
        <begin position="329"/>
        <end position="355"/>
    </location>
</feature>
<protein>
    <submittedName>
        <fullName evidence="3">Macrofage activating glycoprotein</fullName>
    </submittedName>
</protein>
<dbReference type="AlphaFoldDB" id="A0A511KAU4"/>
<proteinExistence type="predicted"/>
<gene>
    <name evidence="3" type="ORF">Rt10032_c03g1497</name>
</gene>
<feature type="signal peptide" evidence="2">
    <location>
        <begin position="1"/>
        <end position="19"/>
    </location>
</feature>
<feature type="region of interest" description="Disordered" evidence="1">
    <location>
        <begin position="329"/>
        <end position="362"/>
    </location>
</feature>
<accession>A0A511KAU4</accession>
<keyword evidence="2" id="KW-0732">Signal</keyword>
<dbReference type="OrthoDB" id="2564904at2759"/>
<dbReference type="Proteomes" id="UP000321518">
    <property type="component" value="Unassembled WGS sequence"/>
</dbReference>
<evidence type="ECO:0000313" key="3">
    <source>
        <dbReference type="EMBL" id="GEM07480.1"/>
    </source>
</evidence>
<evidence type="ECO:0000256" key="2">
    <source>
        <dbReference type="SAM" id="SignalP"/>
    </source>
</evidence>
<evidence type="ECO:0000313" key="4">
    <source>
        <dbReference type="Proteomes" id="UP000321518"/>
    </source>
</evidence>
<evidence type="ECO:0000256" key="1">
    <source>
        <dbReference type="SAM" id="MobiDB-lite"/>
    </source>
</evidence>
<sequence>MLALAAAAATLALAGSSLATTTITAAPSPSQVQQAVKRAASQNPLTDYTYSYSAVPYQVLPAAVGRGPQSGYNICNSTTSGPDSQCQTLIANNASDFCLWGSPTISPNGTVGNVEAAVVAYCTNDKHGTRVIPAGAITGLQLMHTSAYIQWTGHINMTALGFTATDTGGELDPHGADLAGNPLGGLVYSNQMPGGNNQTELQAIEWNNFSESRLGSGVFCLKLCFDDTQKEPFYCENKFDLIGCSYNMPAAYQDNVFLECDGDLQDVVGTYTGADGLKTTWSQPTLLPATSTLPWTPRVPASSNCKTYQSTDLFPNSLLGYQSTSTPSSTASSASMTSGTSAGASAGASASRSGASGAGVTGTSANAAAQTSKTSGANEVVVSGAFGAILAGLAAFVA</sequence>
<feature type="chain" id="PRO_5021991183" evidence="2">
    <location>
        <begin position="20"/>
        <end position="398"/>
    </location>
</feature>
<dbReference type="EMBL" id="BJWK01000003">
    <property type="protein sequence ID" value="GEM07480.1"/>
    <property type="molecule type" value="Genomic_DNA"/>
</dbReference>
<reference evidence="3 4" key="1">
    <citation type="submission" date="2019-07" db="EMBL/GenBank/DDBJ databases">
        <title>Rhodotorula toruloides NBRC10032 genome sequencing.</title>
        <authorList>
            <person name="Shida Y."/>
            <person name="Takaku H."/>
            <person name="Ogasawara W."/>
            <person name="Mori K."/>
        </authorList>
    </citation>
    <scope>NUCLEOTIDE SEQUENCE [LARGE SCALE GENOMIC DNA]</scope>
    <source>
        <strain evidence="3 4">NBRC10032</strain>
    </source>
</reference>